<reference evidence="2" key="1">
    <citation type="submission" date="2017-09" db="EMBL/GenBank/DDBJ databases">
        <authorList>
            <person name="Sela D.A."/>
            <person name="Albert K."/>
        </authorList>
    </citation>
    <scope>NUCLEOTIDE SEQUENCE [LARGE SCALE GENOMIC DNA]</scope>
    <source>
        <strain evidence="2">UMA51805</strain>
    </source>
</reference>
<reference evidence="1 2" key="2">
    <citation type="submission" date="2018-03" db="EMBL/GenBank/DDBJ databases">
        <title>The comparative genomics of Bifidobacterium callitrichos reflects dietary carbohydrate utilization within the common marmoset gut.</title>
        <authorList>
            <person name="Rani A."/>
        </authorList>
    </citation>
    <scope>NUCLEOTIDE SEQUENCE [LARGE SCALE GENOMIC DNA]</scope>
    <source>
        <strain evidence="1 2">UMA51805</strain>
    </source>
</reference>
<protein>
    <recommendedName>
        <fullName evidence="3">DUF559 domain-containing protein</fullName>
    </recommendedName>
</protein>
<gene>
    <name evidence="1" type="ORF">CPA40_07365</name>
</gene>
<evidence type="ECO:0000313" key="1">
    <source>
        <dbReference type="EMBL" id="PST46159.1"/>
    </source>
</evidence>
<name>A0A2T3G9M2_9BIFI</name>
<sequence>MRESLAQRRADAIRRCTDAAKSVGRRLLFGMTTSLALHCVPIPDDCDLDTTVLHTVASDKTRRTRASGNAGNITMTSHLWQPLPQDGNTRINRHVYALDLFHTWAQLSVHLPLESLVVLGDAIITVMARQAALAQGRDAQEIHRELTRFTDTLPKYKGKRACRTASSLIRFGSDSPPETRERLSLLRHGLPDMVLNYVVEDALFRSGVAMTLDMAWPEYRVAIEYDGDHHRTDRKQWKRDQEKRNQLQSCGWLVFIATGATLANETARAEFALKIARALASRGAKFTFHVLEVPLEAIAKGG</sequence>
<proteinExistence type="predicted"/>
<dbReference type="InterPro" id="IPR011335">
    <property type="entry name" value="Restrct_endonuc-II-like"/>
</dbReference>
<keyword evidence="2" id="KW-1185">Reference proteome</keyword>
<dbReference type="EMBL" id="NWTX01000012">
    <property type="protein sequence ID" value="PST46159.1"/>
    <property type="molecule type" value="Genomic_DNA"/>
</dbReference>
<dbReference type="AlphaFoldDB" id="A0A2T3G9M2"/>
<evidence type="ECO:0008006" key="3">
    <source>
        <dbReference type="Google" id="ProtNLM"/>
    </source>
</evidence>
<dbReference type="Proteomes" id="UP000240228">
    <property type="component" value="Unassembled WGS sequence"/>
</dbReference>
<evidence type="ECO:0000313" key="2">
    <source>
        <dbReference type="Proteomes" id="UP000240228"/>
    </source>
</evidence>
<accession>A0A2T3G9M2</accession>
<comment type="caution">
    <text evidence="1">The sequence shown here is derived from an EMBL/GenBank/DDBJ whole genome shotgun (WGS) entry which is preliminary data.</text>
</comment>
<dbReference type="Gene3D" id="3.40.960.10">
    <property type="entry name" value="VSR Endonuclease"/>
    <property type="match status" value="1"/>
</dbReference>
<dbReference type="SUPFAM" id="SSF52980">
    <property type="entry name" value="Restriction endonuclease-like"/>
    <property type="match status" value="1"/>
</dbReference>
<organism evidence="1 2">
    <name type="scientific">Bifidobacterium callitrichos</name>
    <dbReference type="NCBI Taxonomy" id="762209"/>
    <lineage>
        <taxon>Bacteria</taxon>
        <taxon>Bacillati</taxon>
        <taxon>Actinomycetota</taxon>
        <taxon>Actinomycetes</taxon>
        <taxon>Bifidobacteriales</taxon>
        <taxon>Bifidobacteriaceae</taxon>
        <taxon>Bifidobacterium</taxon>
    </lineage>
</organism>